<dbReference type="AlphaFoldDB" id="A0A1G6KX56"/>
<dbReference type="GO" id="GO:0020037">
    <property type="term" value="F:heme binding"/>
    <property type="evidence" value="ECO:0007669"/>
    <property type="project" value="InterPro"/>
</dbReference>
<protein>
    <recommendedName>
        <fullName evidence="2">diguanylate cyclase</fullName>
        <ecNumber evidence="2">2.7.7.65</ecNumber>
    </recommendedName>
</protein>
<evidence type="ECO:0000256" key="5">
    <source>
        <dbReference type="ARBA" id="ARBA00022989"/>
    </source>
</evidence>
<name>A0A1G6KX56_9BURK</name>
<comment type="subcellular location">
    <subcellularLocation>
        <location evidence="1">Cell membrane</location>
        <topology evidence="1">Multi-pass membrane protein</topology>
    </subcellularLocation>
</comment>
<dbReference type="OrthoDB" id="9813903at2"/>
<dbReference type="InterPro" id="IPR029787">
    <property type="entry name" value="Nucleotide_cyclase"/>
</dbReference>
<dbReference type="CDD" id="cd12914">
    <property type="entry name" value="PDC1_DGC_like"/>
    <property type="match status" value="1"/>
</dbReference>
<dbReference type="PANTHER" id="PTHR45138">
    <property type="entry name" value="REGULATORY COMPONENTS OF SENSORY TRANSDUCTION SYSTEM"/>
    <property type="match status" value="1"/>
</dbReference>
<dbReference type="SUPFAM" id="SSF55073">
    <property type="entry name" value="Nucleotide cyclase"/>
    <property type="match status" value="1"/>
</dbReference>
<feature type="transmembrane region" description="Helical" evidence="9">
    <location>
        <begin position="24"/>
        <end position="47"/>
    </location>
</feature>
<comment type="catalytic activity">
    <reaction evidence="7">
        <text>2 GTP = 3',3'-c-di-GMP + 2 diphosphate</text>
        <dbReference type="Rhea" id="RHEA:24898"/>
        <dbReference type="ChEBI" id="CHEBI:33019"/>
        <dbReference type="ChEBI" id="CHEBI:37565"/>
        <dbReference type="ChEBI" id="CHEBI:58805"/>
        <dbReference type="EC" id="2.7.7.65"/>
    </reaction>
</comment>
<feature type="domain" description="GGDEF" evidence="11">
    <location>
        <begin position="383"/>
        <end position="521"/>
    </location>
</feature>
<feature type="transmembrane region" description="Helical" evidence="9">
    <location>
        <begin position="304"/>
        <end position="322"/>
    </location>
</feature>
<dbReference type="InterPro" id="IPR002016">
    <property type="entry name" value="Haem_peroxidase"/>
</dbReference>
<evidence type="ECO:0000259" key="10">
    <source>
        <dbReference type="PROSITE" id="PS50873"/>
    </source>
</evidence>
<evidence type="ECO:0000256" key="8">
    <source>
        <dbReference type="SAM" id="MobiDB-lite"/>
    </source>
</evidence>
<evidence type="ECO:0000256" key="1">
    <source>
        <dbReference type="ARBA" id="ARBA00004651"/>
    </source>
</evidence>
<dbReference type="Proteomes" id="UP000198781">
    <property type="component" value="Unassembled WGS sequence"/>
</dbReference>
<dbReference type="InterPro" id="IPR033479">
    <property type="entry name" value="dCache_1"/>
</dbReference>
<keyword evidence="4 9" id="KW-0812">Transmembrane</keyword>
<dbReference type="GO" id="GO:0043709">
    <property type="term" value="P:cell adhesion involved in single-species biofilm formation"/>
    <property type="evidence" value="ECO:0007669"/>
    <property type="project" value="TreeGrafter"/>
</dbReference>
<dbReference type="CDD" id="cd12915">
    <property type="entry name" value="PDC2_DGC_like"/>
    <property type="match status" value="1"/>
</dbReference>
<feature type="domain" description="Plant heme peroxidase family profile" evidence="10">
    <location>
        <begin position="116"/>
        <end position="432"/>
    </location>
</feature>
<evidence type="ECO:0000259" key="11">
    <source>
        <dbReference type="PROSITE" id="PS50887"/>
    </source>
</evidence>
<dbReference type="PROSITE" id="PS50887">
    <property type="entry name" value="GGDEF"/>
    <property type="match status" value="1"/>
</dbReference>
<evidence type="ECO:0000256" key="6">
    <source>
        <dbReference type="ARBA" id="ARBA00023136"/>
    </source>
</evidence>
<proteinExistence type="predicted"/>
<dbReference type="NCBIfam" id="TIGR00254">
    <property type="entry name" value="GGDEF"/>
    <property type="match status" value="1"/>
</dbReference>
<dbReference type="InterPro" id="IPR050469">
    <property type="entry name" value="Diguanylate_Cyclase"/>
</dbReference>
<accession>A0A1G6KX56</accession>
<dbReference type="STRING" id="187868.SAMN05192589_1028"/>
<evidence type="ECO:0000313" key="12">
    <source>
        <dbReference type="EMBL" id="SDC35672.1"/>
    </source>
</evidence>
<dbReference type="Gene3D" id="3.30.450.20">
    <property type="entry name" value="PAS domain"/>
    <property type="match status" value="2"/>
</dbReference>
<dbReference type="EMBL" id="FMZC01000002">
    <property type="protein sequence ID" value="SDC35672.1"/>
    <property type="molecule type" value="Genomic_DNA"/>
</dbReference>
<keyword evidence="3" id="KW-1003">Cell membrane</keyword>
<dbReference type="FunFam" id="3.30.70.270:FF:000001">
    <property type="entry name" value="Diguanylate cyclase domain protein"/>
    <property type="match status" value="1"/>
</dbReference>
<sequence>MPLALPRSPAAPLPPDRPDKDRSVASTVLFVVLVALLLVASNVWLAWRARDAEWQQATDSARNLTHAFSQQTDAMFAEVGRVLASVVYELERSDMAPEALDRLQPVLVTHVAQSEHLHGLFIFGRDGSWLVNSQPVQNPQADNADRAYFIHHRDSPSTRLAIGKPIVSRSSGVWVIPVSRRIDDANGQFAGVALATIRVDYVLGLLNGLEIGERGAIALLLGEGTVLARRPFFTEDLGRNLGTSAYFRTLAENRSGITTVPSPIDGVRRLVSFEHAKSNPLLITVALAEDEVLAEWRRAATVQALGILLLVSVVGLSGGYVIRTVRHRRDVERDLTAARDALVLANDKLEHLAEHDGLTGLYNRRAYDQRVAEVMARCRRSRQPVSVVMFDVDFFKKYNDALGHPQGDECLRQVARALEASVRRPGDLVARYGGEEFVIVLPETDASGAALVASAARAAVRALEIPHPESPFDCVTVSGGLACCDWTDRAPATAKDLLAEADAALYAAKQAGRNTVRSVGEGGAGPDTGPGPA</sequence>
<dbReference type="GO" id="GO:0004601">
    <property type="term" value="F:peroxidase activity"/>
    <property type="evidence" value="ECO:0007669"/>
    <property type="project" value="InterPro"/>
</dbReference>
<dbReference type="PANTHER" id="PTHR45138:SF9">
    <property type="entry name" value="DIGUANYLATE CYCLASE DGCM-RELATED"/>
    <property type="match status" value="1"/>
</dbReference>
<evidence type="ECO:0000256" key="9">
    <source>
        <dbReference type="SAM" id="Phobius"/>
    </source>
</evidence>
<dbReference type="InterPro" id="IPR043128">
    <property type="entry name" value="Rev_trsase/Diguanyl_cyclase"/>
</dbReference>
<evidence type="ECO:0000256" key="3">
    <source>
        <dbReference type="ARBA" id="ARBA00022475"/>
    </source>
</evidence>
<evidence type="ECO:0000256" key="7">
    <source>
        <dbReference type="ARBA" id="ARBA00034247"/>
    </source>
</evidence>
<dbReference type="Pfam" id="PF00990">
    <property type="entry name" value="GGDEF"/>
    <property type="match status" value="1"/>
</dbReference>
<evidence type="ECO:0000256" key="2">
    <source>
        <dbReference type="ARBA" id="ARBA00012528"/>
    </source>
</evidence>
<dbReference type="EC" id="2.7.7.65" evidence="2"/>
<dbReference type="GO" id="GO:1902201">
    <property type="term" value="P:negative regulation of bacterial-type flagellum-dependent cell motility"/>
    <property type="evidence" value="ECO:0007669"/>
    <property type="project" value="TreeGrafter"/>
</dbReference>
<dbReference type="GO" id="GO:0006979">
    <property type="term" value="P:response to oxidative stress"/>
    <property type="evidence" value="ECO:0007669"/>
    <property type="project" value="InterPro"/>
</dbReference>
<evidence type="ECO:0000313" key="13">
    <source>
        <dbReference type="Proteomes" id="UP000198781"/>
    </source>
</evidence>
<keyword evidence="6 9" id="KW-0472">Membrane</keyword>
<dbReference type="GO" id="GO:0005886">
    <property type="term" value="C:plasma membrane"/>
    <property type="evidence" value="ECO:0007669"/>
    <property type="project" value="UniProtKB-SubCell"/>
</dbReference>
<gene>
    <name evidence="12" type="ORF">SAMN05192589_1028</name>
</gene>
<reference evidence="12 13" key="1">
    <citation type="submission" date="2016-10" db="EMBL/GenBank/DDBJ databases">
        <authorList>
            <person name="de Groot N.N."/>
        </authorList>
    </citation>
    <scope>NUCLEOTIDE SEQUENCE [LARGE SCALE GENOMIC DNA]</scope>
    <source>
        <strain evidence="12 13">DSM 16619</strain>
    </source>
</reference>
<dbReference type="Pfam" id="PF02743">
    <property type="entry name" value="dCache_1"/>
    <property type="match status" value="1"/>
</dbReference>
<organism evidence="12 13">
    <name type="scientific">Paracidovorax valerianellae</name>
    <dbReference type="NCBI Taxonomy" id="187868"/>
    <lineage>
        <taxon>Bacteria</taxon>
        <taxon>Pseudomonadati</taxon>
        <taxon>Pseudomonadota</taxon>
        <taxon>Betaproteobacteria</taxon>
        <taxon>Burkholderiales</taxon>
        <taxon>Comamonadaceae</taxon>
        <taxon>Paracidovorax</taxon>
    </lineage>
</organism>
<keyword evidence="5 9" id="KW-1133">Transmembrane helix</keyword>
<dbReference type="RefSeq" id="WP_092740152.1">
    <property type="nucleotide sequence ID" value="NZ_FMZC01000002.1"/>
</dbReference>
<dbReference type="Gene3D" id="3.30.70.270">
    <property type="match status" value="1"/>
</dbReference>
<dbReference type="CDD" id="cd01949">
    <property type="entry name" value="GGDEF"/>
    <property type="match status" value="1"/>
</dbReference>
<keyword evidence="13" id="KW-1185">Reference proteome</keyword>
<dbReference type="InterPro" id="IPR000160">
    <property type="entry name" value="GGDEF_dom"/>
</dbReference>
<dbReference type="SMART" id="SM00267">
    <property type="entry name" value="GGDEF"/>
    <property type="match status" value="1"/>
</dbReference>
<feature type="region of interest" description="Disordered" evidence="8">
    <location>
        <begin position="1"/>
        <end position="20"/>
    </location>
</feature>
<dbReference type="PROSITE" id="PS50873">
    <property type="entry name" value="PEROXIDASE_4"/>
    <property type="match status" value="1"/>
</dbReference>
<dbReference type="GO" id="GO:0052621">
    <property type="term" value="F:diguanylate cyclase activity"/>
    <property type="evidence" value="ECO:0007669"/>
    <property type="project" value="UniProtKB-EC"/>
</dbReference>
<evidence type="ECO:0000256" key="4">
    <source>
        <dbReference type="ARBA" id="ARBA00022692"/>
    </source>
</evidence>